<feature type="repeat" description="TPR" evidence="26">
    <location>
        <begin position="664"/>
        <end position="697"/>
    </location>
</feature>
<evidence type="ECO:0000256" key="26">
    <source>
        <dbReference type="PROSITE-ProRule" id="PRU00339"/>
    </source>
</evidence>
<name>A0AA88ISN4_CHASR</name>
<reference evidence="30" key="1">
    <citation type="submission" date="2023-07" db="EMBL/GenBank/DDBJ databases">
        <title>Chromosome-level Genome Assembly of Striped Snakehead (Channa striata).</title>
        <authorList>
            <person name="Liu H."/>
        </authorList>
    </citation>
    <scope>NUCLEOTIDE SEQUENCE</scope>
    <source>
        <strain evidence="30">Gz</strain>
        <tissue evidence="30">Muscle</tissue>
    </source>
</reference>
<dbReference type="Gene3D" id="6.10.140.1460">
    <property type="match status" value="1"/>
</dbReference>
<dbReference type="InterPro" id="IPR001806">
    <property type="entry name" value="Small_GTPase"/>
</dbReference>
<evidence type="ECO:0000256" key="17">
    <source>
        <dbReference type="ARBA" id="ARBA00023002"/>
    </source>
</evidence>
<dbReference type="InterPro" id="IPR045054">
    <property type="entry name" value="P4HA-like"/>
</dbReference>
<dbReference type="SMART" id="SM00176">
    <property type="entry name" value="RAN"/>
    <property type="match status" value="1"/>
</dbReference>
<comment type="catalytic activity">
    <reaction evidence="25">
        <text>GTP + H2O = GDP + phosphate + H(+)</text>
        <dbReference type="Rhea" id="RHEA:19669"/>
        <dbReference type="ChEBI" id="CHEBI:15377"/>
        <dbReference type="ChEBI" id="CHEBI:15378"/>
        <dbReference type="ChEBI" id="CHEBI:37565"/>
        <dbReference type="ChEBI" id="CHEBI:43474"/>
        <dbReference type="ChEBI" id="CHEBI:58189"/>
        <dbReference type="EC" id="3.6.5.2"/>
    </reaction>
    <physiologicalReaction direction="left-to-right" evidence="25">
        <dbReference type="Rhea" id="RHEA:19670"/>
    </physiologicalReaction>
</comment>
<dbReference type="Gene3D" id="3.40.50.300">
    <property type="entry name" value="P-loop containing nucleotide triphosphate hydrolases"/>
    <property type="match status" value="1"/>
</dbReference>
<dbReference type="SMART" id="SM00174">
    <property type="entry name" value="RHO"/>
    <property type="match status" value="1"/>
</dbReference>
<dbReference type="SMART" id="SM00173">
    <property type="entry name" value="RAS"/>
    <property type="match status" value="1"/>
</dbReference>
<evidence type="ECO:0000256" key="20">
    <source>
        <dbReference type="ARBA" id="ARBA00023136"/>
    </source>
</evidence>
<sequence length="959" mass="107113">MHQWDEGKESRTPSAPACPPPSVPPPPLGQRGGGSSSVRESKTRAEPSVTSLGFVRPVRSDGAVAASRLYSRWTPVEPLDSVHAWFGESVAGILTLAGFFWRPCACVRGEAALRRVSSHDGTRQPPSGATMSHRSSPARAYDFLLKFLLVGDSDVGKGEILASLQDGASESPYGYNLGIDYKTTTILLDGRRVKLQLWDTSGQGRFCTIFRSYSRGAQGVILVYDIANRWSFDGIDRWIKEIDEHAPGVPKILVGNRLHLAYKRQVTTEQAQVYAEKLGVTFFEVSPLCNFNITESFTELARIVLMRHGMERLWRPNKVLSLQDLCCHSIVSCTPVHLVDKLPLPLTLKSHLKSFSMANGLNARMMHGRSYSVTATAHYGATKRTGGALLKKPKLIRPPPLSPSAQSCRNSWAAGGGNGPLSCVRLQSLWTGVDTEETFVVTAASSGDKLGSMAVCWWLLIHCLLFASSTAKNDFFTSIGQMTDLLFTEKNLVVSLKDYIRAEEAKLEQVKKWADRLDVLSAAATHDPEGFLGHPVNAFKLMKRLNTEWGELESLVLTDMSDVFISNLTIQRQYFPNDDDQNGAAKALMRLQDTYQLDTSTISTGQLPGSSLIASQPSVLTVDDCFDLGKVAYLESDYYHTELWMVQALKQLDQGEASSTADAVTILDYLSYSVYQQGNLERALQFTKRLLELDPTHQRANGNLKYFEYQLAKQKKLCRGEGIRMTPRRQSRLFCRYHNNNRHPRYLIGPVKEEDEWDRPRIVRYHDIVSDKDMQKVKELAKPRLRRATISNPITGVLETAHYRISKSAWLAAFEHPVVDKINQRIEDVTGLDVTTAEELQVANYGVGGQYEPHFDFARKDEPDAFEELGTGNRIATWLLYMSDVQSGGATVFTDVGAAVLPKKGTAVFWYNLHPSGEGDYSTRHAACPVLVGNKWVSNKWIHERGQEFRRRCCLQETD</sequence>
<dbReference type="InterPro" id="IPR013547">
    <property type="entry name" value="P4H_N"/>
</dbReference>
<dbReference type="PROSITE" id="PS51421">
    <property type="entry name" value="RAS"/>
    <property type="match status" value="1"/>
</dbReference>
<evidence type="ECO:0000256" key="19">
    <source>
        <dbReference type="ARBA" id="ARBA00023134"/>
    </source>
</evidence>
<dbReference type="Pfam" id="PF13640">
    <property type="entry name" value="2OG-FeII_Oxy_3"/>
    <property type="match status" value="1"/>
</dbReference>
<evidence type="ECO:0000256" key="23">
    <source>
        <dbReference type="ARBA" id="ARBA00023288"/>
    </source>
</evidence>
<evidence type="ECO:0000256" key="8">
    <source>
        <dbReference type="ARBA" id="ARBA00022723"/>
    </source>
</evidence>
<evidence type="ECO:0000256" key="13">
    <source>
        <dbReference type="ARBA" id="ARBA00022824"/>
    </source>
</evidence>
<keyword evidence="23" id="KW-0449">Lipoprotein</keyword>
<keyword evidence="17" id="KW-0560">Oxidoreductase</keyword>
<feature type="compositionally biased region" description="Basic and acidic residues" evidence="27">
    <location>
        <begin position="1"/>
        <end position="11"/>
    </location>
</feature>
<feature type="compositionally biased region" description="Pro residues" evidence="27">
    <location>
        <begin position="16"/>
        <end position="28"/>
    </location>
</feature>
<dbReference type="PROSITE" id="PS51471">
    <property type="entry name" value="FE2OG_OXY"/>
    <property type="match status" value="1"/>
</dbReference>
<dbReference type="NCBIfam" id="TIGR00231">
    <property type="entry name" value="small_GTP"/>
    <property type="match status" value="1"/>
</dbReference>
<dbReference type="SUPFAM" id="SSF158235">
    <property type="entry name" value="SOCS box-like"/>
    <property type="match status" value="1"/>
</dbReference>
<evidence type="ECO:0000256" key="21">
    <source>
        <dbReference type="ARBA" id="ARBA00023139"/>
    </source>
</evidence>
<dbReference type="Gene3D" id="1.25.40.10">
    <property type="entry name" value="Tetratricopeptide repeat domain"/>
    <property type="match status" value="1"/>
</dbReference>
<evidence type="ECO:0000256" key="1">
    <source>
        <dbReference type="ARBA" id="ARBA00001946"/>
    </source>
</evidence>
<dbReference type="InterPro" id="IPR006620">
    <property type="entry name" value="Pro_4_hyd_alph"/>
</dbReference>
<evidence type="ECO:0008006" key="32">
    <source>
        <dbReference type="Google" id="ProtNLM"/>
    </source>
</evidence>
<comment type="subcellular location">
    <subcellularLocation>
        <location evidence="4">Endoplasmic reticulum lumen</location>
    </subcellularLocation>
    <subcellularLocation>
        <location evidence="5">Membrane</location>
        <topology evidence="5">Lipid-anchor</topology>
    </subcellularLocation>
</comment>
<evidence type="ECO:0000256" key="12">
    <source>
        <dbReference type="ARBA" id="ARBA00022803"/>
    </source>
</evidence>
<evidence type="ECO:0000256" key="11">
    <source>
        <dbReference type="ARBA" id="ARBA00022801"/>
    </source>
</evidence>
<dbReference type="GO" id="GO:0031418">
    <property type="term" value="F:L-ascorbic acid binding"/>
    <property type="evidence" value="ECO:0007669"/>
    <property type="project" value="UniProtKB-KW"/>
</dbReference>
<dbReference type="InterPro" id="IPR011990">
    <property type="entry name" value="TPR-like_helical_dom_sf"/>
</dbReference>
<keyword evidence="19" id="KW-0342">GTP-binding</keyword>
<accession>A0AA88ISN4</accession>
<dbReference type="CDD" id="cd03742">
    <property type="entry name" value="SOCS_Rab40"/>
    <property type="match status" value="1"/>
</dbReference>
<feature type="domain" description="SOCS box" evidence="28">
    <location>
        <begin position="312"/>
        <end position="358"/>
    </location>
</feature>
<evidence type="ECO:0000256" key="7">
    <source>
        <dbReference type="ARBA" id="ARBA00006511"/>
    </source>
</evidence>
<keyword evidence="20" id="KW-0472">Membrane</keyword>
<dbReference type="InterPro" id="IPR036036">
    <property type="entry name" value="SOCS_box-like_dom_sf"/>
</dbReference>
<dbReference type="GO" id="GO:0016020">
    <property type="term" value="C:membrane"/>
    <property type="evidence" value="ECO:0007669"/>
    <property type="project" value="UniProtKB-SubCell"/>
</dbReference>
<evidence type="ECO:0000256" key="6">
    <source>
        <dbReference type="ARBA" id="ARBA00004906"/>
    </source>
</evidence>
<evidence type="ECO:0000313" key="30">
    <source>
        <dbReference type="EMBL" id="KAK2820166.1"/>
    </source>
</evidence>
<dbReference type="InterPro" id="IPR005225">
    <property type="entry name" value="Small_GTP-bd"/>
</dbReference>
<evidence type="ECO:0000259" key="28">
    <source>
        <dbReference type="PROSITE" id="PS50225"/>
    </source>
</evidence>
<dbReference type="Pfam" id="PF23558">
    <property type="entry name" value="TPR_P4H"/>
    <property type="match status" value="1"/>
</dbReference>
<comment type="function">
    <text evidence="3">Catalyzes the post-translational formation of 4-hydroxyproline in -Xaa-Pro-Gly- sequences in collagens and other proteins.</text>
</comment>
<dbReference type="GO" id="GO:0005506">
    <property type="term" value="F:iron ion binding"/>
    <property type="evidence" value="ECO:0007669"/>
    <property type="project" value="InterPro"/>
</dbReference>
<dbReference type="PANTHER" id="PTHR10869">
    <property type="entry name" value="PROLYL 4-HYDROXYLASE ALPHA SUBUNIT"/>
    <property type="match status" value="1"/>
</dbReference>
<dbReference type="PROSITE" id="PS50005">
    <property type="entry name" value="TPR"/>
    <property type="match status" value="1"/>
</dbReference>
<dbReference type="SUPFAM" id="SSF48452">
    <property type="entry name" value="TPR-like"/>
    <property type="match status" value="1"/>
</dbReference>
<evidence type="ECO:0000256" key="18">
    <source>
        <dbReference type="ARBA" id="ARBA00023004"/>
    </source>
</evidence>
<comment type="cofactor">
    <cofactor evidence="1">
        <name>Mg(2+)</name>
        <dbReference type="ChEBI" id="CHEBI:18420"/>
    </cofactor>
</comment>
<evidence type="ECO:0000313" key="31">
    <source>
        <dbReference type="Proteomes" id="UP001187415"/>
    </source>
</evidence>
<feature type="region of interest" description="Disordered" evidence="27">
    <location>
        <begin position="1"/>
        <end position="49"/>
    </location>
</feature>
<keyword evidence="22" id="KW-0325">Glycoprotein</keyword>
<dbReference type="GO" id="GO:0004656">
    <property type="term" value="F:procollagen-proline 4-dioxygenase activity"/>
    <property type="evidence" value="ECO:0007669"/>
    <property type="project" value="InterPro"/>
</dbReference>
<gene>
    <name evidence="30" type="ORF">Q5P01_023125</name>
</gene>
<dbReference type="InterPro" id="IPR001496">
    <property type="entry name" value="SOCS_box"/>
</dbReference>
<comment type="similarity">
    <text evidence="7">Belongs to the P4HA family.</text>
</comment>
<evidence type="ECO:0000256" key="3">
    <source>
        <dbReference type="ARBA" id="ARBA00002035"/>
    </source>
</evidence>
<evidence type="ECO:0000256" key="16">
    <source>
        <dbReference type="ARBA" id="ARBA00022964"/>
    </source>
</evidence>
<keyword evidence="8" id="KW-0479">Metal-binding</keyword>
<evidence type="ECO:0000256" key="25">
    <source>
        <dbReference type="ARBA" id="ARBA00047660"/>
    </source>
</evidence>
<evidence type="ECO:0000256" key="2">
    <source>
        <dbReference type="ARBA" id="ARBA00001961"/>
    </source>
</evidence>
<dbReference type="FunFam" id="3.40.50.300:FF:000371">
    <property type="entry name" value="RAB40C, member RAS oncogene family"/>
    <property type="match status" value="1"/>
</dbReference>
<dbReference type="SMART" id="SM00253">
    <property type="entry name" value="SOCS"/>
    <property type="match status" value="1"/>
</dbReference>
<dbReference type="FunFam" id="2.60.120.620:FF:000001">
    <property type="entry name" value="Prolyl 4-hydroxylase subunit alpha 2"/>
    <property type="match status" value="1"/>
</dbReference>
<evidence type="ECO:0000256" key="14">
    <source>
        <dbReference type="ARBA" id="ARBA00022842"/>
    </source>
</evidence>
<dbReference type="Gene3D" id="2.60.120.620">
    <property type="entry name" value="q2cbj1_9rhob like domain"/>
    <property type="match status" value="1"/>
</dbReference>
<evidence type="ECO:0000256" key="27">
    <source>
        <dbReference type="SAM" id="MobiDB-lite"/>
    </source>
</evidence>
<comment type="caution">
    <text evidence="30">The sequence shown here is derived from an EMBL/GenBank/DDBJ whole genome shotgun (WGS) entry which is preliminary data.</text>
</comment>
<dbReference type="CDD" id="cd04121">
    <property type="entry name" value="Rab40"/>
    <property type="match status" value="1"/>
</dbReference>
<keyword evidence="31" id="KW-1185">Reference proteome</keyword>
<dbReference type="Pfam" id="PF00071">
    <property type="entry name" value="Ras"/>
    <property type="match status" value="1"/>
</dbReference>
<organism evidence="30 31">
    <name type="scientific">Channa striata</name>
    <name type="common">Snakehead murrel</name>
    <name type="synonym">Ophicephalus striatus</name>
    <dbReference type="NCBI Taxonomy" id="64152"/>
    <lineage>
        <taxon>Eukaryota</taxon>
        <taxon>Metazoa</taxon>
        <taxon>Chordata</taxon>
        <taxon>Craniata</taxon>
        <taxon>Vertebrata</taxon>
        <taxon>Euteleostomi</taxon>
        <taxon>Actinopterygii</taxon>
        <taxon>Neopterygii</taxon>
        <taxon>Teleostei</taxon>
        <taxon>Neoteleostei</taxon>
        <taxon>Acanthomorphata</taxon>
        <taxon>Anabantaria</taxon>
        <taxon>Anabantiformes</taxon>
        <taxon>Channoidei</taxon>
        <taxon>Channidae</taxon>
        <taxon>Channa</taxon>
    </lineage>
</organism>
<keyword evidence="16" id="KW-0223">Dioxygenase</keyword>
<dbReference type="Proteomes" id="UP001187415">
    <property type="component" value="Unassembled WGS sequence"/>
</dbReference>
<keyword evidence="9" id="KW-0547">Nucleotide-binding</keyword>
<dbReference type="SMART" id="SM00702">
    <property type="entry name" value="P4Hc"/>
    <property type="match status" value="1"/>
</dbReference>
<dbReference type="GO" id="GO:0005788">
    <property type="term" value="C:endoplasmic reticulum lumen"/>
    <property type="evidence" value="ECO:0007669"/>
    <property type="project" value="UniProtKB-SubCell"/>
</dbReference>
<evidence type="ECO:0000256" key="24">
    <source>
        <dbReference type="ARBA" id="ARBA00023289"/>
    </source>
</evidence>
<keyword evidence="11" id="KW-0378">Hydrolase</keyword>
<dbReference type="InterPro" id="IPR059068">
    <property type="entry name" value="TPR_P4H"/>
</dbReference>
<dbReference type="PRINTS" id="PR00449">
    <property type="entry name" value="RASTRNSFRMNG"/>
</dbReference>
<dbReference type="Pfam" id="PF08336">
    <property type="entry name" value="P4Ha_N"/>
    <property type="match status" value="1"/>
</dbReference>
<keyword evidence="21" id="KW-0564">Palmitate</keyword>
<comment type="cofactor">
    <cofactor evidence="2">
        <name>L-ascorbate</name>
        <dbReference type="ChEBI" id="CHEBI:38290"/>
    </cofactor>
</comment>
<dbReference type="SMART" id="SM00175">
    <property type="entry name" value="RAB"/>
    <property type="match status" value="1"/>
</dbReference>
<dbReference type="InterPro" id="IPR044862">
    <property type="entry name" value="Pro_4_hyd_alph_FE2OG_OXY"/>
</dbReference>
<keyword evidence="13" id="KW-0256">Endoplasmic reticulum</keyword>
<dbReference type="InterPro" id="IPR027417">
    <property type="entry name" value="P-loop_NTPase"/>
</dbReference>
<feature type="domain" description="Fe2OG dioxygenase" evidence="29">
    <location>
        <begin position="836"/>
        <end position="944"/>
    </location>
</feature>
<dbReference type="SMART" id="SM00969">
    <property type="entry name" value="SOCS_box"/>
    <property type="match status" value="1"/>
</dbReference>
<dbReference type="InterPro" id="IPR005123">
    <property type="entry name" value="Oxoglu/Fe-dep_dioxygenase_dom"/>
</dbReference>
<dbReference type="FunFam" id="1.25.40.10:FF:000006">
    <property type="entry name" value="Prolyl 4-hydroxylase subunit alpha 2"/>
    <property type="match status" value="1"/>
</dbReference>
<evidence type="ECO:0000256" key="10">
    <source>
        <dbReference type="ARBA" id="ARBA00022786"/>
    </source>
</evidence>
<comment type="pathway">
    <text evidence="6">Protein modification; protein ubiquitination.</text>
</comment>
<dbReference type="PANTHER" id="PTHR10869:SF221">
    <property type="entry name" value="PROCOLLAGEN-PROLINE 4-DIOXYGENASE"/>
    <property type="match status" value="1"/>
</dbReference>
<keyword evidence="12 26" id="KW-0802">TPR repeat</keyword>
<protein>
    <recommendedName>
        <fullName evidence="32">Procollagen-proline 4-dioxygenase</fullName>
    </recommendedName>
</protein>
<keyword evidence="18" id="KW-0408">Iron</keyword>
<evidence type="ECO:0000256" key="5">
    <source>
        <dbReference type="ARBA" id="ARBA00004635"/>
    </source>
</evidence>
<dbReference type="AlphaFoldDB" id="A0AA88ISN4"/>
<dbReference type="Pfam" id="PF07525">
    <property type="entry name" value="SOCS_box"/>
    <property type="match status" value="1"/>
</dbReference>
<dbReference type="GO" id="GO:0035556">
    <property type="term" value="P:intracellular signal transduction"/>
    <property type="evidence" value="ECO:0007669"/>
    <property type="project" value="InterPro"/>
</dbReference>
<keyword evidence="15" id="KW-0847">Vitamin C</keyword>
<proteinExistence type="inferred from homology"/>
<evidence type="ECO:0000256" key="9">
    <source>
        <dbReference type="ARBA" id="ARBA00022741"/>
    </source>
</evidence>
<dbReference type="InterPro" id="IPR019734">
    <property type="entry name" value="TPR_rpt"/>
</dbReference>
<dbReference type="GO" id="GO:0005525">
    <property type="term" value="F:GTP binding"/>
    <property type="evidence" value="ECO:0007669"/>
    <property type="project" value="UniProtKB-KW"/>
</dbReference>
<keyword evidence="14" id="KW-0460">Magnesium</keyword>
<evidence type="ECO:0000256" key="15">
    <source>
        <dbReference type="ARBA" id="ARBA00022896"/>
    </source>
</evidence>
<evidence type="ECO:0000259" key="29">
    <source>
        <dbReference type="PROSITE" id="PS51471"/>
    </source>
</evidence>
<keyword evidence="10" id="KW-0833">Ubl conjugation pathway</keyword>
<dbReference type="GO" id="GO:0003925">
    <property type="term" value="F:G protein activity"/>
    <property type="evidence" value="ECO:0007669"/>
    <property type="project" value="UniProtKB-EC"/>
</dbReference>
<dbReference type="SUPFAM" id="SSF52540">
    <property type="entry name" value="P-loop containing nucleoside triphosphate hydrolases"/>
    <property type="match status" value="1"/>
</dbReference>
<dbReference type="PROSITE" id="PS50225">
    <property type="entry name" value="SOCS"/>
    <property type="match status" value="1"/>
</dbReference>
<keyword evidence="24" id="KW-0636">Prenylation</keyword>
<dbReference type="PROSITE" id="PS51419">
    <property type="entry name" value="RAB"/>
    <property type="match status" value="1"/>
</dbReference>
<dbReference type="EMBL" id="JAUPFM010000019">
    <property type="protein sequence ID" value="KAK2820166.1"/>
    <property type="molecule type" value="Genomic_DNA"/>
</dbReference>
<evidence type="ECO:0000256" key="4">
    <source>
        <dbReference type="ARBA" id="ARBA00004319"/>
    </source>
</evidence>
<evidence type="ECO:0000256" key="22">
    <source>
        <dbReference type="ARBA" id="ARBA00023180"/>
    </source>
</evidence>